<organism evidence="1 2">
    <name type="scientific">Brachionus plicatilis</name>
    <name type="common">Marine rotifer</name>
    <name type="synonym">Brachionus muelleri</name>
    <dbReference type="NCBI Taxonomy" id="10195"/>
    <lineage>
        <taxon>Eukaryota</taxon>
        <taxon>Metazoa</taxon>
        <taxon>Spiralia</taxon>
        <taxon>Gnathifera</taxon>
        <taxon>Rotifera</taxon>
        <taxon>Eurotatoria</taxon>
        <taxon>Monogononta</taxon>
        <taxon>Pseudotrocha</taxon>
        <taxon>Ploima</taxon>
        <taxon>Brachionidae</taxon>
        <taxon>Brachionus</taxon>
    </lineage>
</organism>
<comment type="caution">
    <text evidence="1">The sequence shown here is derived from an EMBL/GenBank/DDBJ whole genome shotgun (WGS) entry which is preliminary data.</text>
</comment>
<dbReference type="EMBL" id="REGN01003405">
    <property type="protein sequence ID" value="RNA22763.1"/>
    <property type="molecule type" value="Genomic_DNA"/>
</dbReference>
<name>A0A3M7RGR3_BRAPC</name>
<evidence type="ECO:0000313" key="1">
    <source>
        <dbReference type="EMBL" id="RNA22763.1"/>
    </source>
</evidence>
<reference evidence="1 2" key="1">
    <citation type="journal article" date="2018" name="Sci. Rep.">
        <title>Genomic signatures of local adaptation to the degree of environmental predictability in rotifers.</title>
        <authorList>
            <person name="Franch-Gras L."/>
            <person name="Hahn C."/>
            <person name="Garcia-Roger E.M."/>
            <person name="Carmona M.J."/>
            <person name="Serra M."/>
            <person name="Gomez A."/>
        </authorList>
    </citation>
    <scope>NUCLEOTIDE SEQUENCE [LARGE SCALE GENOMIC DNA]</scope>
    <source>
        <strain evidence="1">HYR1</strain>
    </source>
</reference>
<sequence length="108" mass="13032">MLKPVKKVNYSKSLDMIQKMILIFSKGKTINLILRERKDIFANKLNKYECKIMSRVEKKNNNKIHIDYLFDLILIWRKKDKIKFYMIYLLRLNFKPGYDPKDGVAEND</sequence>
<gene>
    <name evidence="1" type="ORF">BpHYR1_025391</name>
</gene>
<dbReference type="AlphaFoldDB" id="A0A3M7RGR3"/>
<protein>
    <submittedName>
        <fullName evidence="1">Uncharacterized protein</fullName>
    </submittedName>
</protein>
<proteinExistence type="predicted"/>
<dbReference type="Proteomes" id="UP000276133">
    <property type="component" value="Unassembled WGS sequence"/>
</dbReference>
<evidence type="ECO:0000313" key="2">
    <source>
        <dbReference type="Proteomes" id="UP000276133"/>
    </source>
</evidence>
<keyword evidence="2" id="KW-1185">Reference proteome</keyword>
<accession>A0A3M7RGR3</accession>